<feature type="transmembrane region" description="Helical" evidence="1">
    <location>
        <begin position="97"/>
        <end position="114"/>
    </location>
</feature>
<dbReference type="AlphaFoldDB" id="A0A562QM73"/>
<keyword evidence="1" id="KW-0472">Membrane</keyword>
<gene>
    <name evidence="2" type="ORF">IQ10_01181</name>
</gene>
<comment type="caution">
    <text evidence="2">The sequence shown here is derived from an EMBL/GenBank/DDBJ whole genome shotgun (WGS) entry which is preliminary data.</text>
</comment>
<evidence type="ECO:0000313" key="3">
    <source>
        <dbReference type="Proteomes" id="UP000315711"/>
    </source>
</evidence>
<protein>
    <submittedName>
        <fullName evidence="2">Uncharacterized protein</fullName>
    </submittedName>
</protein>
<organism evidence="2 3">
    <name type="scientific">Halalkalibacter nanhaiisediminis</name>
    <dbReference type="NCBI Taxonomy" id="688079"/>
    <lineage>
        <taxon>Bacteria</taxon>
        <taxon>Bacillati</taxon>
        <taxon>Bacillota</taxon>
        <taxon>Bacilli</taxon>
        <taxon>Bacillales</taxon>
        <taxon>Bacillaceae</taxon>
        <taxon>Halalkalibacter</taxon>
    </lineage>
</organism>
<dbReference type="RefSeq" id="WP_144449546.1">
    <property type="nucleotide sequence ID" value="NZ_VLKZ01000003.1"/>
</dbReference>
<proteinExistence type="predicted"/>
<dbReference type="Proteomes" id="UP000315711">
    <property type="component" value="Unassembled WGS sequence"/>
</dbReference>
<sequence>MSKERRLEAILWSIAFPGFGQFLNKKYLKGFLFVILEFAVNVQAKLNTAIIPSFYGNGQMANATVNYQWIMFYPCLYLFSMYDAYRDAGGKEIPYSFLPFAISAYFGTVGIIYSNVFKLFGHLAGVIWSPILFHIVGYVIGMIIRLIVLKLIRLPSQS</sequence>
<accession>A0A562QM73</accession>
<keyword evidence="1" id="KW-0812">Transmembrane</keyword>
<feature type="transmembrane region" description="Helical" evidence="1">
    <location>
        <begin position="31"/>
        <end position="55"/>
    </location>
</feature>
<feature type="transmembrane region" description="Helical" evidence="1">
    <location>
        <begin position="67"/>
        <end position="85"/>
    </location>
</feature>
<reference evidence="2 3" key="1">
    <citation type="journal article" date="2015" name="Stand. Genomic Sci.">
        <title>Genomic Encyclopedia of Bacterial and Archaeal Type Strains, Phase III: the genomes of soil and plant-associated and newly described type strains.</title>
        <authorList>
            <person name="Whitman W.B."/>
            <person name="Woyke T."/>
            <person name="Klenk H.P."/>
            <person name="Zhou Y."/>
            <person name="Lilburn T.G."/>
            <person name="Beck B.J."/>
            <person name="De Vos P."/>
            <person name="Vandamme P."/>
            <person name="Eisen J.A."/>
            <person name="Garrity G."/>
            <person name="Hugenholtz P."/>
            <person name="Kyrpides N.C."/>
        </authorList>
    </citation>
    <scope>NUCLEOTIDE SEQUENCE [LARGE SCALE GENOMIC DNA]</scope>
    <source>
        <strain evidence="2 3">CGMCC 1.10116</strain>
    </source>
</reference>
<dbReference type="OrthoDB" id="1681794at2"/>
<keyword evidence="3" id="KW-1185">Reference proteome</keyword>
<dbReference type="EMBL" id="VLKZ01000003">
    <property type="protein sequence ID" value="TWI57852.1"/>
    <property type="molecule type" value="Genomic_DNA"/>
</dbReference>
<feature type="transmembrane region" description="Helical" evidence="1">
    <location>
        <begin position="126"/>
        <end position="148"/>
    </location>
</feature>
<name>A0A562QM73_9BACI</name>
<evidence type="ECO:0000313" key="2">
    <source>
        <dbReference type="EMBL" id="TWI57852.1"/>
    </source>
</evidence>
<evidence type="ECO:0000256" key="1">
    <source>
        <dbReference type="SAM" id="Phobius"/>
    </source>
</evidence>
<keyword evidence="1" id="KW-1133">Transmembrane helix</keyword>